<evidence type="ECO:0000259" key="2">
    <source>
        <dbReference type="Pfam" id="PF24092"/>
    </source>
</evidence>
<dbReference type="OrthoDB" id="5171545at2"/>
<dbReference type="InterPro" id="IPR056463">
    <property type="entry name" value="DUF7373_C"/>
</dbReference>
<feature type="domain" description="DUF7373" evidence="1">
    <location>
        <begin position="33"/>
        <end position="230"/>
    </location>
</feature>
<feature type="domain" description="DUF7373" evidence="2">
    <location>
        <begin position="253"/>
        <end position="375"/>
    </location>
</feature>
<dbReference type="InterPro" id="IPR055797">
    <property type="entry name" value="DUF7373"/>
</dbReference>
<evidence type="ECO:0000313" key="4">
    <source>
        <dbReference type="Proteomes" id="UP000317291"/>
    </source>
</evidence>
<organism evidence="3 4">
    <name type="scientific">Tsukamurella asaccharolytica</name>
    <dbReference type="NCBI Taxonomy" id="2592067"/>
    <lineage>
        <taxon>Bacteria</taxon>
        <taxon>Bacillati</taxon>
        <taxon>Actinomycetota</taxon>
        <taxon>Actinomycetes</taxon>
        <taxon>Mycobacteriales</taxon>
        <taxon>Tsukamurellaceae</taxon>
        <taxon>Tsukamurella</taxon>
    </lineage>
</organism>
<reference evidence="3 4" key="1">
    <citation type="submission" date="2019-06" db="EMBL/GenBank/DDBJ databases">
        <title>Tsukamurella conjunctivitidis sp. nov., Tsukamurella assacharolytica sp. nov. and Tsukamurella sputae sp. nov. isolated from patients with conjunctivitis, bacteraemia (lymphoma) and respiratory infection (sputum) in Hong Kong.</title>
        <authorList>
            <person name="Teng J.L.L."/>
            <person name="Lee H.H."/>
            <person name="Fong J.Y.H."/>
            <person name="Fok K.M.N."/>
            <person name="Lau S.K.P."/>
            <person name="Woo P.C.Y."/>
        </authorList>
    </citation>
    <scope>NUCLEOTIDE SEQUENCE [LARGE SCALE GENOMIC DNA]</scope>
    <source>
        <strain evidence="3 4">HKU71</strain>
    </source>
</reference>
<sequence>MLDDGARHAGGGSVGCAQAGDRVVRHRAANHRPDDPGDGEALEGYRMAETVPYLYEVDPALHFRGNVITGSRETIKRGVTNLFGQAAADAVGNKPEVWVSVGTSDTAQGTKYDANRKQRAETVALLRMASPADAASVVGPALRAPSKDSSGKDDPAKVETKIPGYGAAVAYTQTFPSAGTATVAFVAYKQFVIGVFGDFSVDQIRTYFDRQTKALEGFRPTPIDKVSTLQRDAEGVAKLTLAPEKSTGGYAVPARSAVLRQTDVSRSVKTFADAGVDVVGSGGSTVYRAKDAKGARHIVDEFADENRKAFTKVEEQAVTGVPGATCLTYPIYESSNSKVTWCAVAVGRYTAEFSSSQRQQALQGIGAAYLVLKNNS</sequence>
<evidence type="ECO:0000259" key="1">
    <source>
        <dbReference type="Pfam" id="PF24088"/>
    </source>
</evidence>
<dbReference type="Pfam" id="PF24088">
    <property type="entry name" value="DUF7373"/>
    <property type="match status" value="1"/>
</dbReference>
<evidence type="ECO:0000313" key="3">
    <source>
        <dbReference type="EMBL" id="TWS21189.1"/>
    </source>
</evidence>
<keyword evidence="4" id="KW-1185">Reference proteome</keyword>
<dbReference type="AlphaFoldDB" id="A0A5C5RDN9"/>
<dbReference type="Pfam" id="PF24092">
    <property type="entry name" value="DUF7373_C"/>
    <property type="match status" value="1"/>
</dbReference>
<dbReference type="RefSeq" id="WP_146558650.1">
    <property type="nucleotide sequence ID" value="NZ_VIGW01000001.1"/>
</dbReference>
<gene>
    <name evidence="3" type="ORF">FK529_00805</name>
</gene>
<comment type="caution">
    <text evidence="3">The sequence shown here is derived from an EMBL/GenBank/DDBJ whole genome shotgun (WGS) entry which is preliminary data.</text>
</comment>
<proteinExistence type="predicted"/>
<protein>
    <submittedName>
        <fullName evidence="3">Uncharacterized protein</fullName>
    </submittedName>
</protein>
<accession>A0A5C5RDN9</accession>
<name>A0A5C5RDN9_9ACTN</name>
<dbReference type="Proteomes" id="UP000317291">
    <property type="component" value="Unassembled WGS sequence"/>
</dbReference>
<dbReference type="EMBL" id="VIGW01000001">
    <property type="protein sequence ID" value="TWS21189.1"/>
    <property type="molecule type" value="Genomic_DNA"/>
</dbReference>